<feature type="region of interest" description="Disordered" evidence="2">
    <location>
        <begin position="341"/>
        <end position="371"/>
    </location>
</feature>
<dbReference type="EMBL" id="MU863964">
    <property type="protein sequence ID" value="KAK4197381.1"/>
    <property type="molecule type" value="Genomic_DNA"/>
</dbReference>
<keyword evidence="4" id="KW-1185">Reference proteome</keyword>
<dbReference type="Gene3D" id="1.25.40.20">
    <property type="entry name" value="Ankyrin repeat-containing domain"/>
    <property type="match status" value="1"/>
</dbReference>
<dbReference type="Proteomes" id="UP001303160">
    <property type="component" value="Unassembled WGS sequence"/>
</dbReference>
<organism evidence="3 4">
    <name type="scientific">Triangularia verruculosa</name>
    <dbReference type="NCBI Taxonomy" id="2587418"/>
    <lineage>
        <taxon>Eukaryota</taxon>
        <taxon>Fungi</taxon>
        <taxon>Dikarya</taxon>
        <taxon>Ascomycota</taxon>
        <taxon>Pezizomycotina</taxon>
        <taxon>Sordariomycetes</taxon>
        <taxon>Sordariomycetidae</taxon>
        <taxon>Sordariales</taxon>
        <taxon>Podosporaceae</taxon>
        <taxon>Triangularia</taxon>
    </lineage>
</organism>
<dbReference type="PROSITE" id="PS50297">
    <property type="entry name" value="ANK_REP_REGION"/>
    <property type="match status" value="1"/>
</dbReference>
<reference evidence="3" key="2">
    <citation type="submission" date="2023-05" db="EMBL/GenBank/DDBJ databases">
        <authorList>
            <consortium name="Lawrence Berkeley National Laboratory"/>
            <person name="Steindorff A."/>
            <person name="Hensen N."/>
            <person name="Bonometti L."/>
            <person name="Westerberg I."/>
            <person name="Brannstrom I.O."/>
            <person name="Guillou S."/>
            <person name="Cros-Aarteil S."/>
            <person name="Calhoun S."/>
            <person name="Haridas S."/>
            <person name="Kuo A."/>
            <person name="Mondo S."/>
            <person name="Pangilinan J."/>
            <person name="Riley R."/>
            <person name="Labutti K."/>
            <person name="Andreopoulos B."/>
            <person name="Lipzen A."/>
            <person name="Chen C."/>
            <person name="Yanf M."/>
            <person name="Daum C."/>
            <person name="Ng V."/>
            <person name="Clum A."/>
            <person name="Ohm R."/>
            <person name="Martin F."/>
            <person name="Silar P."/>
            <person name="Natvig D."/>
            <person name="Lalanne C."/>
            <person name="Gautier V."/>
            <person name="Ament-Velasquez S.L."/>
            <person name="Kruys A."/>
            <person name="Hutchinson M.I."/>
            <person name="Powell A.J."/>
            <person name="Barry K."/>
            <person name="Miller A.N."/>
            <person name="Grigoriev I.V."/>
            <person name="Debuchy R."/>
            <person name="Gladieux P."/>
            <person name="Thoren M.H."/>
            <person name="Johannesson H."/>
        </authorList>
    </citation>
    <scope>NUCLEOTIDE SEQUENCE</scope>
    <source>
        <strain evidence="3">CBS 315.58</strain>
    </source>
</reference>
<dbReference type="PROSITE" id="PS50088">
    <property type="entry name" value="ANK_REPEAT"/>
    <property type="match status" value="1"/>
</dbReference>
<evidence type="ECO:0000313" key="4">
    <source>
        <dbReference type="Proteomes" id="UP001303160"/>
    </source>
</evidence>
<dbReference type="InterPro" id="IPR036770">
    <property type="entry name" value="Ankyrin_rpt-contain_sf"/>
</dbReference>
<dbReference type="SMART" id="SM00248">
    <property type="entry name" value="ANK"/>
    <property type="match status" value="2"/>
</dbReference>
<evidence type="ECO:0000256" key="1">
    <source>
        <dbReference type="PROSITE-ProRule" id="PRU00023"/>
    </source>
</evidence>
<evidence type="ECO:0008006" key="5">
    <source>
        <dbReference type="Google" id="ProtNLM"/>
    </source>
</evidence>
<sequence>MDYFDSPPPYTPPSLPASSSSQPPPSRPRTIPQLEQPPSYHLPVPPKPNSRAATTKIISPDSELVLLKTLLQTHKWPSFYGPRPHSLTSALSKAALWGNHPLVTSLLATHACKVRDSTHSTAIHQALRGPAPELAPAIFRHFGSEEWILRITTSAKEDGMNALHVAARNGVPGGVIGELMGMIGMERTERLVDERDGRGRTALHLAARYSHNDAVDALVGLGADVEMVLDRGLWGSVGERDRMGVLGSWGLILGILREAVQKRGRVLEVDEFMGVPRDGKRMDKGEEAEVQGEDGEEGAMEGLRYGVYAGPSMSRTAMPLMLFSDEYRAWKEGCDTLLEESRAQKERDKRNESWMLDVMGPPPKVLASRGD</sequence>
<comment type="caution">
    <text evidence="3">The sequence shown here is derived from an EMBL/GenBank/DDBJ whole genome shotgun (WGS) entry which is preliminary data.</text>
</comment>
<proteinExistence type="predicted"/>
<feature type="repeat" description="ANK" evidence="1">
    <location>
        <begin position="198"/>
        <end position="230"/>
    </location>
</feature>
<feature type="region of interest" description="Disordered" evidence="2">
    <location>
        <begin position="1"/>
        <end position="53"/>
    </location>
</feature>
<gene>
    <name evidence="3" type="ORF">QBC40DRAFT_333837</name>
</gene>
<dbReference type="InterPro" id="IPR002110">
    <property type="entry name" value="Ankyrin_rpt"/>
</dbReference>
<name>A0AAN6XBS2_9PEZI</name>
<feature type="compositionally biased region" description="Basic and acidic residues" evidence="2">
    <location>
        <begin position="341"/>
        <end position="352"/>
    </location>
</feature>
<protein>
    <recommendedName>
        <fullName evidence="5">Ankyrin</fullName>
    </recommendedName>
</protein>
<feature type="compositionally biased region" description="Pro residues" evidence="2">
    <location>
        <begin position="1"/>
        <end position="15"/>
    </location>
</feature>
<dbReference type="AlphaFoldDB" id="A0AAN6XBS2"/>
<dbReference type="Pfam" id="PF12796">
    <property type="entry name" value="Ank_2"/>
    <property type="match status" value="1"/>
</dbReference>
<reference evidence="3" key="1">
    <citation type="journal article" date="2023" name="Mol. Phylogenet. Evol.">
        <title>Genome-scale phylogeny and comparative genomics of the fungal order Sordariales.</title>
        <authorList>
            <person name="Hensen N."/>
            <person name="Bonometti L."/>
            <person name="Westerberg I."/>
            <person name="Brannstrom I.O."/>
            <person name="Guillou S."/>
            <person name="Cros-Aarteil S."/>
            <person name="Calhoun S."/>
            <person name="Haridas S."/>
            <person name="Kuo A."/>
            <person name="Mondo S."/>
            <person name="Pangilinan J."/>
            <person name="Riley R."/>
            <person name="LaButti K."/>
            <person name="Andreopoulos B."/>
            <person name="Lipzen A."/>
            <person name="Chen C."/>
            <person name="Yan M."/>
            <person name="Daum C."/>
            <person name="Ng V."/>
            <person name="Clum A."/>
            <person name="Steindorff A."/>
            <person name="Ohm R.A."/>
            <person name="Martin F."/>
            <person name="Silar P."/>
            <person name="Natvig D.O."/>
            <person name="Lalanne C."/>
            <person name="Gautier V."/>
            <person name="Ament-Velasquez S.L."/>
            <person name="Kruys A."/>
            <person name="Hutchinson M.I."/>
            <person name="Powell A.J."/>
            <person name="Barry K."/>
            <person name="Miller A.N."/>
            <person name="Grigoriev I.V."/>
            <person name="Debuchy R."/>
            <person name="Gladieux P."/>
            <person name="Hiltunen Thoren M."/>
            <person name="Johannesson H."/>
        </authorList>
    </citation>
    <scope>NUCLEOTIDE SEQUENCE</scope>
    <source>
        <strain evidence="3">CBS 315.58</strain>
    </source>
</reference>
<evidence type="ECO:0000256" key="2">
    <source>
        <dbReference type="SAM" id="MobiDB-lite"/>
    </source>
</evidence>
<accession>A0AAN6XBS2</accession>
<dbReference type="SUPFAM" id="SSF48403">
    <property type="entry name" value="Ankyrin repeat"/>
    <property type="match status" value="1"/>
</dbReference>
<evidence type="ECO:0000313" key="3">
    <source>
        <dbReference type="EMBL" id="KAK4197381.1"/>
    </source>
</evidence>
<keyword evidence="1" id="KW-0040">ANK repeat</keyword>